<dbReference type="InterPro" id="IPR001352">
    <property type="entry name" value="RNase_HII/HIII"/>
</dbReference>
<dbReference type="InterPro" id="IPR024567">
    <property type="entry name" value="RNase_HII/HIII_dom"/>
</dbReference>
<accession>A0AAV2TRM3</accession>
<dbReference type="GO" id="GO:0032299">
    <property type="term" value="C:ribonuclease H2 complex"/>
    <property type="evidence" value="ECO:0007669"/>
    <property type="project" value="TreeGrafter"/>
</dbReference>
<keyword evidence="6 9" id="KW-0255">Endonuclease</keyword>
<feature type="region of interest" description="Disordered" evidence="11">
    <location>
        <begin position="13"/>
        <end position="55"/>
    </location>
</feature>
<dbReference type="GO" id="GO:0043137">
    <property type="term" value="P:DNA replication, removal of RNA primer"/>
    <property type="evidence" value="ECO:0007669"/>
    <property type="project" value="TreeGrafter"/>
</dbReference>
<evidence type="ECO:0000256" key="6">
    <source>
        <dbReference type="ARBA" id="ARBA00022759"/>
    </source>
</evidence>
<dbReference type="Pfam" id="PF01351">
    <property type="entry name" value="RNase_HII"/>
    <property type="match status" value="1"/>
</dbReference>
<keyword evidence="4 9" id="KW-0540">Nuclease</keyword>
<evidence type="ECO:0000313" key="13">
    <source>
        <dbReference type="EMBL" id="CAL5138930.1"/>
    </source>
</evidence>
<feature type="binding site" evidence="9">
    <location>
        <position position="104"/>
    </location>
    <ligand>
        <name>a divalent metal cation</name>
        <dbReference type="ChEBI" id="CHEBI:60240"/>
    </ligand>
</feature>
<dbReference type="InterPro" id="IPR036397">
    <property type="entry name" value="RNaseH_sf"/>
</dbReference>
<comment type="cofactor">
    <cofactor evidence="2">
        <name>Mg(2+)</name>
        <dbReference type="ChEBI" id="CHEBI:18420"/>
    </cofactor>
</comment>
<evidence type="ECO:0000256" key="2">
    <source>
        <dbReference type="ARBA" id="ARBA00001946"/>
    </source>
</evidence>
<protein>
    <recommendedName>
        <fullName evidence="10">Ribonuclease</fullName>
        <ecNumber evidence="10">3.1.26.4</ecNumber>
    </recommendedName>
</protein>
<comment type="catalytic activity">
    <reaction evidence="1 9 10">
        <text>Endonucleolytic cleavage to 5'-phosphomonoester.</text>
        <dbReference type="EC" id="3.1.26.4"/>
    </reaction>
</comment>
<dbReference type="FunFam" id="1.10.10.460:FF:000001">
    <property type="entry name" value="Ribonuclease"/>
    <property type="match status" value="1"/>
</dbReference>
<dbReference type="FunFam" id="3.30.420.10:FF:000016">
    <property type="entry name" value="Ribonuclease"/>
    <property type="match status" value="1"/>
</dbReference>
<evidence type="ECO:0000256" key="4">
    <source>
        <dbReference type="ARBA" id="ARBA00022722"/>
    </source>
</evidence>
<dbReference type="Gene3D" id="1.10.10.460">
    <property type="entry name" value="Ribonuclease hii. Domain 2"/>
    <property type="match status" value="1"/>
</dbReference>
<comment type="cofactor">
    <cofactor evidence="9">
        <name>Mn(2+)</name>
        <dbReference type="ChEBI" id="CHEBI:29035"/>
    </cofactor>
    <cofactor evidence="9">
        <name>Mg(2+)</name>
        <dbReference type="ChEBI" id="CHEBI:18420"/>
    </cofactor>
    <text evidence="9">Manganese or magnesium. Binds 1 divalent metal ion per monomer in the absence of substrate. May bind a second metal ion after substrate binding.</text>
</comment>
<keyword evidence="7 9" id="KW-0378">Hydrolase</keyword>
<comment type="function">
    <text evidence="8">Catalytic subunit of RNase HII, an endonuclease that specifically degrades the RNA of RNA:DNA hybrids. Participates in DNA replication, possibly by mediating the removal of lagging-strand Okazaki fragment RNA primers during DNA replication. Mediates the excision of single ribonucleotides from DNA:RNA duplexes.</text>
</comment>
<name>A0AAV2TRM3_CALDB</name>
<dbReference type="PROSITE" id="PS51975">
    <property type="entry name" value="RNASE_H_2"/>
    <property type="match status" value="1"/>
</dbReference>
<dbReference type="GO" id="GO:0046872">
    <property type="term" value="F:metal ion binding"/>
    <property type="evidence" value="ECO:0007669"/>
    <property type="project" value="UniProtKB-KW"/>
</dbReference>
<comment type="function">
    <text evidence="10">Endonuclease that specifically degrades the RNA of RNA-DNA hybrids.</text>
</comment>
<evidence type="ECO:0000256" key="8">
    <source>
        <dbReference type="ARBA" id="ARBA00024981"/>
    </source>
</evidence>
<keyword evidence="5 9" id="KW-0479">Metal-binding</keyword>
<evidence type="ECO:0000313" key="14">
    <source>
        <dbReference type="Proteomes" id="UP001497525"/>
    </source>
</evidence>
<feature type="domain" description="RNase H type-2" evidence="12">
    <location>
        <begin position="98"/>
        <end position="322"/>
    </location>
</feature>
<dbReference type="PANTHER" id="PTHR10954:SF7">
    <property type="entry name" value="RIBONUCLEASE H2 SUBUNIT A"/>
    <property type="match status" value="1"/>
</dbReference>
<dbReference type="AlphaFoldDB" id="A0AAV2TRM3"/>
<sequence length="388" mass="43132">MLTSSVYLRQGISFGQSPRKSKRSSRKSGSQSLKASYVEPVQTEERLSQSPSLDTEDECTNLGISRYECTLNAAAGECKTNREFNFFDVMDLVSKKSPCMLGIDEAGRGPVLGPMVYACAVGPVDRGDELKTLGLADSKTLTEDQREKLLKEMLSRTSWLTSGVHVISPVFITEKMLDRLKTSLNTISHDAAIGLIRSALDAGIHVTEVYVDTVGKAERYQTKLEGLFPQLKICVESKADDTYAIVSAASIFAKVTRDRLLQLWPHSHRGEVPHDTPLGSGYPGDPLTKKYLEACLDPVFGFPPLVRSSWSTATTLLDKRGVHMTWEDDEDFEKMAEAKRLARKREMARGTCKLSAFFAAEVKPESKRALTRRPYFIRSGLEHVENLV</sequence>
<comment type="caution">
    <text evidence="13">The sequence shown here is derived from an EMBL/GenBank/DDBJ whole genome shotgun (WGS) entry which is preliminary data.</text>
</comment>
<feature type="compositionally biased region" description="Low complexity" evidence="11">
    <location>
        <begin position="27"/>
        <end position="36"/>
    </location>
</feature>
<dbReference type="Gene3D" id="3.30.420.10">
    <property type="entry name" value="Ribonuclease H-like superfamily/Ribonuclease H"/>
    <property type="match status" value="1"/>
</dbReference>
<dbReference type="GO" id="GO:0004523">
    <property type="term" value="F:RNA-DNA hybrid ribonuclease activity"/>
    <property type="evidence" value="ECO:0007669"/>
    <property type="project" value="UniProtKB-UniRule"/>
</dbReference>
<proteinExistence type="inferred from homology"/>
<evidence type="ECO:0000256" key="5">
    <source>
        <dbReference type="ARBA" id="ARBA00022723"/>
    </source>
</evidence>
<evidence type="ECO:0000256" key="1">
    <source>
        <dbReference type="ARBA" id="ARBA00000077"/>
    </source>
</evidence>
<dbReference type="GO" id="GO:0006298">
    <property type="term" value="P:mismatch repair"/>
    <property type="evidence" value="ECO:0007669"/>
    <property type="project" value="TreeGrafter"/>
</dbReference>
<feature type="binding site" evidence="9">
    <location>
        <position position="105"/>
    </location>
    <ligand>
        <name>a divalent metal cation</name>
        <dbReference type="ChEBI" id="CHEBI:60240"/>
    </ligand>
</feature>
<dbReference type="InterPro" id="IPR012337">
    <property type="entry name" value="RNaseH-like_sf"/>
</dbReference>
<evidence type="ECO:0000256" key="9">
    <source>
        <dbReference type="PROSITE-ProRule" id="PRU01319"/>
    </source>
</evidence>
<dbReference type="GO" id="GO:0003723">
    <property type="term" value="F:RNA binding"/>
    <property type="evidence" value="ECO:0007669"/>
    <property type="project" value="UniProtKB-UniRule"/>
</dbReference>
<dbReference type="SUPFAM" id="SSF53098">
    <property type="entry name" value="Ribonuclease H-like"/>
    <property type="match status" value="1"/>
</dbReference>
<gene>
    <name evidence="13" type="ORF">CDAUBV1_LOCUS13994</name>
</gene>
<evidence type="ECO:0000256" key="7">
    <source>
        <dbReference type="ARBA" id="ARBA00022801"/>
    </source>
</evidence>
<dbReference type="Proteomes" id="UP001497525">
    <property type="component" value="Unassembled WGS sequence"/>
</dbReference>
<organism evidence="13 14">
    <name type="scientific">Calicophoron daubneyi</name>
    <name type="common">Rumen fluke</name>
    <name type="synonym">Paramphistomum daubneyi</name>
    <dbReference type="NCBI Taxonomy" id="300641"/>
    <lineage>
        <taxon>Eukaryota</taxon>
        <taxon>Metazoa</taxon>
        <taxon>Spiralia</taxon>
        <taxon>Lophotrochozoa</taxon>
        <taxon>Platyhelminthes</taxon>
        <taxon>Trematoda</taxon>
        <taxon>Digenea</taxon>
        <taxon>Plagiorchiida</taxon>
        <taxon>Pronocephalata</taxon>
        <taxon>Paramphistomoidea</taxon>
        <taxon>Paramphistomidae</taxon>
        <taxon>Calicophoron</taxon>
    </lineage>
</organism>
<dbReference type="EC" id="3.1.26.4" evidence="10"/>
<reference evidence="13" key="1">
    <citation type="submission" date="2024-06" db="EMBL/GenBank/DDBJ databases">
        <authorList>
            <person name="Liu X."/>
            <person name="Lenzi L."/>
            <person name="Haldenby T S."/>
            <person name="Uol C."/>
        </authorList>
    </citation>
    <scope>NUCLEOTIDE SEQUENCE</scope>
</reference>
<dbReference type="EMBL" id="CAXLJL010000556">
    <property type="protein sequence ID" value="CAL5138930.1"/>
    <property type="molecule type" value="Genomic_DNA"/>
</dbReference>
<feature type="binding site" evidence="9">
    <location>
        <position position="212"/>
    </location>
    <ligand>
        <name>a divalent metal cation</name>
        <dbReference type="ChEBI" id="CHEBI:60240"/>
    </ligand>
</feature>
<dbReference type="CDD" id="cd07181">
    <property type="entry name" value="RNase_HII_eukaryota_like"/>
    <property type="match status" value="1"/>
</dbReference>
<evidence type="ECO:0000256" key="10">
    <source>
        <dbReference type="RuleBase" id="RU003515"/>
    </source>
</evidence>
<dbReference type="PANTHER" id="PTHR10954">
    <property type="entry name" value="RIBONUCLEASE H2 SUBUNIT A"/>
    <property type="match status" value="1"/>
</dbReference>
<dbReference type="InterPro" id="IPR004649">
    <property type="entry name" value="RNase_H2_suA"/>
</dbReference>
<dbReference type="NCBIfam" id="TIGR00729">
    <property type="entry name" value="ribonuclease HII"/>
    <property type="match status" value="1"/>
</dbReference>
<dbReference type="InterPro" id="IPR023160">
    <property type="entry name" value="RNase_HII_hlx-loop-hlx_cap_dom"/>
</dbReference>
<evidence type="ECO:0000256" key="3">
    <source>
        <dbReference type="ARBA" id="ARBA00007058"/>
    </source>
</evidence>
<comment type="similarity">
    <text evidence="3">Belongs to the RNase HII family. Eukaryotic subfamily.</text>
</comment>
<evidence type="ECO:0000259" key="12">
    <source>
        <dbReference type="PROSITE" id="PS51975"/>
    </source>
</evidence>
<evidence type="ECO:0000256" key="11">
    <source>
        <dbReference type="SAM" id="MobiDB-lite"/>
    </source>
</evidence>